<evidence type="ECO:0000313" key="3">
    <source>
        <dbReference type="Proteomes" id="UP001611415"/>
    </source>
</evidence>
<proteinExistence type="predicted"/>
<accession>A0ABW7X0F8</accession>
<gene>
    <name evidence="2" type="ORF">ACH49W_14540</name>
</gene>
<evidence type="ECO:0000259" key="1">
    <source>
        <dbReference type="Pfam" id="PF17648"/>
    </source>
</evidence>
<organism evidence="2 3">
    <name type="scientific">Nocardia xishanensis</name>
    <dbReference type="NCBI Taxonomy" id="238964"/>
    <lineage>
        <taxon>Bacteria</taxon>
        <taxon>Bacillati</taxon>
        <taxon>Actinomycetota</taxon>
        <taxon>Actinomycetes</taxon>
        <taxon>Mycobacteriales</taxon>
        <taxon>Nocardiaceae</taxon>
        <taxon>Nocardia</taxon>
    </lineage>
</organism>
<name>A0ABW7X0F8_9NOCA</name>
<dbReference type="EMBL" id="JBIRYO010000008">
    <property type="protein sequence ID" value="MFI2474590.1"/>
    <property type="molecule type" value="Genomic_DNA"/>
</dbReference>
<comment type="caution">
    <text evidence="2">The sequence shown here is derived from an EMBL/GenBank/DDBJ whole genome shotgun (WGS) entry which is preliminary data.</text>
</comment>
<dbReference type="RefSeq" id="WP_397092769.1">
    <property type="nucleotide sequence ID" value="NZ_JBIRYO010000008.1"/>
</dbReference>
<dbReference type="Pfam" id="PF17648">
    <property type="entry name" value="Luciferase"/>
    <property type="match status" value="1"/>
</dbReference>
<dbReference type="Proteomes" id="UP001611415">
    <property type="component" value="Unassembled WGS sequence"/>
</dbReference>
<dbReference type="PANTHER" id="PTHR38695">
    <property type="entry name" value="AMINO ACID PERMEASE_ SLC12A DOMAIN-CONTAINING PROTEIN"/>
    <property type="match status" value="1"/>
</dbReference>
<keyword evidence="3" id="KW-1185">Reference proteome</keyword>
<reference evidence="2 3" key="1">
    <citation type="submission" date="2024-10" db="EMBL/GenBank/DDBJ databases">
        <title>The Natural Products Discovery Center: Release of the First 8490 Sequenced Strains for Exploring Actinobacteria Biosynthetic Diversity.</title>
        <authorList>
            <person name="Kalkreuter E."/>
            <person name="Kautsar S.A."/>
            <person name="Yang D."/>
            <person name="Bader C.D."/>
            <person name="Teijaro C.N."/>
            <person name="Fluegel L."/>
            <person name="Davis C.M."/>
            <person name="Simpson J.R."/>
            <person name="Lauterbach L."/>
            <person name="Steele A.D."/>
            <person name="Gui C."/>
            <person name="Meng S."/>
            <person name="Li G."/>
            <person name="Viehrig K."/>
            <person name="Ye F."/>
            <person name="Su P."/>
            <person name="Kiefer A.F."/>
            <person name="Nichols A."/>
            <person name="Cepeda A.J."/>
            <person name="Yan W."/>
            <person name="Fan B."/>
            <person name="Jiang Y."/>
            <person name="Adhikari A."/>
            <person name="Zheng C.-J."/>
            <person name="Schuster L."/>
            <person name="Cowan T.M."/>
            <person name="Smanski M.J."/>
            <person name="Chevrette M.G."/>
            <person name="De Carvalho L.P.S."/>
            <person name="Shen B."/>
        </authorList>
    </citation>
    <scope>NUCLEOTIDE SEQUENCE [LARGE SCALE GENOMIC DNA]</scope>
    <source>
        <strain evidence="2 3">NPDC019275</strain>
    </source>
</reference>
<feature type="domain" description="Luciferase" evidence="1">
    <location>
        <begin position="84"/>
        <end position="149"/>
    </location>
</feature>
<dbReference type="InterPro" id="IPR040841">
    <property type="entry name" value="Luciferase_dom"/>
</dbReference>
<protein>
    <recommendedName>
        <fullName evidence="1">Luciferase domain-containing protein</fullName>
    </recommendedName>
</protein>
<dbReference type="PANTHER" id="PTHR38695:SF1">
    <property type="entry name" value="AMINO ACID PERMEASE_ SLC12A DOMAIN-CONTAINING PROTEIN"/>
    <property type="match status" value="1"/>
</dbReference>
<evidence type="ECO:0000313" key="2">
    <source>
        <dbReference type="EMBL" id="MFI2474590.1"/>
    </source>
</evidence>
<dbReference type="InterPro" id="IPR048273">
    <property type="entry name" value="Luciferase"/>
</dbReference>
<sequence>MTADLTGLPARIGARPTTTGLEIPHDQLEAFSPPQIRSALIEFAHSLPGVLTGPSAVSEPGSLAFRLPRAYRDFEAFLHPSVDEFGHVHRSGFMHLTVPATSLAVLKDLGWVESHPISRRPEFPGTIVMFYAPRDTDELAVATTVLQASYDKAAA</sequence>